<feature type="domain" description="Calcineurin-like phosphoesterase" evidence="2">
    <location>
        <begin position="46"/>
        <end position="252"/>
    </location>
</feature>
<proteinExistence type="predicted"/>
<evidence type="ECO:0000259" key="2">
    <source>
        <dbReference type="Pfam" id="PF00149"/>
    </source>
</evidence>
<dbReference type="PANTHER" id="PTHR36492">
    <property type="match status" value="1"/>
</dbReference>
<name>A0A3M7KZ28_AUXPR</name>
<dbReference type="SUPFAM" id="SSF56300">
    <property type="entry name" value="Metallo-dependent phosphatases"/>
    <property type="match status" value="1"/>
</dbReference>
<protein>
    <recommendedName>
        <fullName evidence="2">Calcineurin-like phosphoesterase domain-containing protein</fullName>
    </recommendedName>
</protein>
<evidence type="ECO:0000313" key="4">
    <source>
        <dbReference type="Proteomes" id="UP000279271"/>
    </source>
</evidence>
<dbReference type="GO" id="GO:0016787">
    <property type="term" value="F:hydrolase activity"/>
    <property type="evidence" value="ECO:0007669"/>
    <property type="project" value="InterPro"/>
</dbReference>
<comment type="caution">
    <text evidence="3">The sequence shown here is derived from an EMBL/GenBank/DDBJ whole genome shotgun (WGS) entry which is preliminary data.</text>
</comment>
<evidence type="ECO:0000313" key="3">
    <source>
        <dbReference type="EMBL" id="RMZ55773.1"/>
    </source>
</evidence>
<dbReference type="Gene3D" id="3.60.21.10">
    <property type="match status" value="1"/>
</dbReference>
<feature type="region of interest" description="Disordered" evidence="1">
    <location>
        <begin position="396"/>
        <end position="433"/>
    </location>
</feature>
<dbReference type="PANTHER" id="PTHR36492:SF2">
    <property type="entry name" value="[ACYL-CARRIER-PROTEIN] PHOSPHODIESTERASE PPTH"/>
    <property type="match status" value="1"/>
</dbReference>
<feature type="compositionally biased region" description="Low complexity" evidence="1">
    <location>
        <begin position="421"/>
        <end position="433"/>
    </location>
</feature>
<dbReference type="InterPro" id="IPR004843">
    <property type="entry name" value="Calcineurin-like_PHP"/>
</dbReference>
<accession>A0A3M7KZ28</accession>
<evidence type="ECO:0000256" key="1">
    <source>
        <dbReference type="SAM" id="MobiDB-lite"/>
    </source>
</evidence>
<dbReference type="AlphaFoldDB" id="A0A3M7KZ28"/>
<dbReference type="EMBL" id="QOKY01000159">
    <property type="protein sequence ID" value="RMZ55773.1"/>
    <property type="molecule type" value="Genomic_DNA"/>
</dbReference>
<gene>
    <name evidence="3" type="ORF">APUTEX25_005814</name>
</gene>
<dbReference type="InterPro" id="IPR029052">
    <property type="entry name" value="Metallo-depent_PP-like"/>
</dbReference>
<organism evidence="3 4">
    <name type="scientific">Auxenochlorella protothecoides</name>
    <name type="common">Green microalga</name>
    <name type="synonym">Chlorella protothecoides</name>
    <dbReference type="NCBI Taxonomy" id="3075"/>
    <lineage>
        <taxon>Eukaryota</taxon>
        <taxon>Viridiplantae</taxon>
        <taxon>Chlorophyta</taxon>
        <taxon>core chlorophytes</taxon>
        <taxon>Trebouxiophyceae</taxon>
        <taxon>Chlorellales</taxon>
        <taxon>Chlorellaceae</taxon>
        <taxon>Auxenochlorella</taxon>
    </lineage>
</organism>
<sequence>MDAVCGPYPAYPAQPHAWEVPAEPSQTLVHGVSGDSEHHRTPCVDDVLLFAGDASDKLENVEWAFQTLASAFGMVVYVPGNHELWVRPVDRARGLHDSAAKLDQIQGLCREYDVRTRPFLLHGTAWVVPLLSWHHASWDREPGMGGKRHAWAFSDYSACVWPDSIPGAGSVGGPGLARWFDAKNEGEGWAAALAGVREHDVISMSHFLPREELLPEKRFLFFPELPSVSGSDALQARVTALRPDIHIFGHTHFAWDATLDGTRYIQAPLCSFRERSRRLQTLRLGLKDLKSVDPATWLPALIYEFPLDATGAQRAACAIRKRAVEQGIAFVGPGHAHGLDGVAGSCPLPTTCGLREYPGQAGRESRAGQGWSFLKGGAMPPTYTAAWSEYYRRCERDPTNTEPAPWVAKAQERRKQRAARSRAANSAATGAES</sequence>
<dbReference type="InterPro" id="IPR052963">
    <property type="entry name" value="Pantetheine_PDE"/>
</dbReference>
<dbReference type="Proteomes" id="UP000279271">
    <property type="component" value="Unassembled WGS sequence"/>
</dbReference>
<reference evidence="4" key="1">
    <citation type="journal article" date="2018" name="Algal Res.">
        <title>Characterization of plant carbon substrate utilization by Auxenochlorella protothecoides.</title>
        <authorList>
            <person name="Vogler B.W."/>
            <person name="Starkenburg S.R."/>
            <person name="Sudasinghe N."/>
            <person name="Schambach J.Y."/>
            <person name="Rollin J.A."/>
            <person name="Pattathil S."/>
            <person name="Barry A.N."/>
        </authorList>
    </citation>
    <scope>NUCLEOTIDE SEQUENCE [LARGE SCALE GENOMIC DNA]</scope>
    <source>
        <strain evidence="4">UTEX 25</strain>
    </source>
</reference>
<dbReference type="Pfam" id="PF00149">
    <property type="entry name" value="Metallophos"/>
    <property type="match status" value="1"/>
</dbReference>